<sequence>MADPVPLIGVTTYLERAVQGPWDERFGMVPETYLLGVEEGGGAPLLLPPQPVDGATVDRVLSALDGLVLSGGADVDPARYGADRHPRTQAPRADRDAWELALAAGAVRRDLPVLAICRGVQVLDVALGGTLLQHVPDVTAADHGEAPGAFAPTPVDTVAGTHVRELLGEDRLTVHCHHHQAIDRVAPDLVVAARSADGLVEAVELPGAAFVVGVQWHPEQDAADRRLFAALVRAAGRRAARTPVPSAVHA</sequence>
<dbReference type="GO" id="GO:0016787">
    <property type="term" value="F:hydrolase activity"/>
    <property type="evidence" value="ECO:0007669"/>
    <property type="project" value="UniProtKB-KW"/>
</dbReference>
<dbReference type="PANTHER" id="PTHR43235">
    <property type="entry name" value="GLUTAMINE AMIDOTRANSFERASE PB2B2.05-RELATED"/>
    <property type="match status" value="1"/>
</dbReference>
<evidence type="ECO:0000313" key="2">
    <source>
        <dbReference type="Proteomes" id="UP001597347"/>
    </source>
</evidence>
<dbReference type="RefSeq" id="WP_377931259.1">
    <property type="nucleotide sequence ID" value="NZ_JBHUEA010000001.1"/>
</dbReference>
<dbReference type="InterPro" id="IPR011697">
    <property type="entry name" value="Peptidase_C26"/>
</dbReference>
<comment type="caution">
    <text evidence="1">The sequence shown here is derived from an EMBL/GenBank/DDBJ whole genome shotgun (WGS) entry which is preliminary data.</text>
</comment>
<accession>A0ABW4LAP2</accession>
<dbReference type="Proteomes" id="UP001597347">
    <property type="component" value="Unassembled WGS sequence"/>
</dbReference>
<dbReference type="Gene3D" id="3.40.50.880">
    <property type="match status" value="1"/>
</dbReference>
<dbReference type="PANTHER" id="PTHR43235:SF1">
    <property type="entry name" value="GLUTAMINE AMIDOTRANSFERASE PB2B2.05-RELATED"/>
    <property type="match status" value="1"/>
</dbReference>
<reference evidence="2" key="1">
    <citation type="journal article" date="2019" name="Int. J. Syst. Evol. Microbiol.">
        <title>The Global Catalogue of Microorganisms (GCM) 10K type strain sequencing project: providing services to taxonomists for standard genome sequencing and annotation.</title>
        <authorList>
            <consortium name="The Broad Institute Genomics Platform"/>
            <consortium name="The Broad Institute Genome Sequencing Center for Infectious Disease"/>
            <person name="Wu L."/>
            <person name="Ma J."/>
        </authorList>
    </citation>
    <scope>NUCLEOTIDE SEQUENCE [LARGE SCALE GENOMIC DNA]</scope>
    <source>
        <strain evidence="2">CGMCC 1.12471</strain>
    </source>
</reference>
<organism evidence="1 2">
    <name type="scientific">Amnibacterium endophyticum</name>
    <dbReference type="NCBI Taxonomy" id="2109337"/>
    <lineage>
        <taxon>Bacteria</taxon>
        <taxon>Bacillati</taxon>
        <taxon>Actinomycetota</taxon>
        <taxon>Actinomycetes</taxon>
        <taxon>Micrococcales</taxon>
        <taxon>Microbacteriaceae</taxon>
        <taxon>Amnibacterium</taxon>
    </lineage>
</organism>
<gene>
    <name evidence="1" type="ORF">ACFSBI_00685</name>
</gene>
<dbReference type="CDD" id="cd01745">
    <property type="entry name" value="GATase1_2"/>
    <property type="match status" value="1"/>
</dbReference>
<dbReference type="InterPro" id="IPR044668">
    <property type="entry name" value="PuuD-like"/>
</dbReference>
<name>A0ABW4LAP2_9MICO</name>
<dbReference type="PROSITE" id="PS51273">
    <property type="entry name" value="GATASE_TYPE_1"/>
    <property type="match status" value="1"/>
</dbReference>
<evidence type="ECO:0000313" key="1">
    <source>
        <dbReference type="EMBL" id="MFD1720052.1"/>
    </source>
</evidence>
<dbReference type="Pfam" id="PF07722">
    <property type="entry name" value="Peptidase_C26"/>
    <property type="match status" value="1"/>
</dbReference>
<keyword evidence="2" id="KW-1185">Reference proteome</keyword>
<proteinExistence type="predicted"/>
<protein>
    <submittedName>
        <fullName evidence="1">Gamma-glutamyl-gamma-aminobutyrate hydrolase family protein</fullName>
    </submittedName>
</protein>
<keyword evidence="1" id="KW-0378">Hydrolase</keyword>
<dbReference type="SUPFAM" id="SSF52317">
    <property type="entry name" value="Class I glutamine amidotransferase-like"/>
    <property type="match status" value="1"/>
</dbReference>
<dbReference type="InterPro" id="IPR029062">
    <property type="entry name" value="Class_I_gatase-like"/>
</dbReference>
<dbReference type="EMBL" id="JBHUEA010000001">
    <property type="protein sequence ID" value="MFD1720052.1"/>
    <property type="molecule type" value="Genomic_DNA"/>
</dbReference>